<dbReference type="AlphaFoldDB" id="A0A183GGW6"/>
<name>A0A183GGW6_HELPZ</name>
<gene>
    <name evidence="1" type="ORF">HPBE_LOCUS21758</name>
</gene>
<evidence type="ECO:0000313" key="1">
    <source>
        <dbReference type="EMBL" id="VDP27897.1"/>
    </source>
</evidence>
<sequence>MWGVAEEEWKGFMEVINPDGERILELAIAHDLAVCSTLFGKKESQKMIYASGGRRTEGDHILVRRKKGGARGDKSAWFWNEEVQAGVRTNKEAYKLWQKTRAPEHLTAYRKLKRLAKTAVAKAKNAENYALYEQLDGPEGDKFAIRLAKARHSLDIRVVKAVKSADGRVLRKPVEVRGRWEEYFKGLLNEEFPRREAEEEQPTKGTIPPWTQEEVRKAIGKMKLGKAAGPDGVPVEAWKVLGDLGINWLTQFLNRITKEGKMPDDWRNSTIFKQKGDASECSNYRGIKLISHTMKIHERLVDSRLREMVPISQVQWASCLRGPPQTPSSSLVR</sequence>
<organism evidence="2 3">
    <name type="scientific">Heligmosomoides polygyrus</name>
    <name type="common">Parasitic roundworm</name>
    <dbReference type="NCBI Taxonomy" id="6339"/>
    <lineage>
        <taxon>Eukaryota</taxon>
        <taxon>Metazoa</taxon>
        <taxon>Ecdysozoa</taxon>
        <taxon>Nematoda</taxon>
        <taxon>Chromadorea</taxon>
        <taxon>Rhabditida</taxon>
        <taxon>Rhabditina</taxon>
        <taxon>Rhabditomorpha</taxon>
        <taxon>Strongyloidea</taxon>
        <taxon>Heligmosomidae</taxon>
        <taxon>Heligmosomoides</taxon>
    </lineage>
</organism>
<dbReference type="EMBL" id="UZAH01033311">
    <property type="protein sequence ID" value="VDP27897.1"/>
    <property type="molecule type" value="Genomic_DNA"/>
</dbReference>
<accession>A0A183GGW6</accession>
<dbReference type="Proteomes" id="UP000050761">
    <property type="component" value="Unassembled WGS sequence"/>
</dbReference>
<dbReference type="OrthoDB" id="6146970at2759"/>
<proteinExistence type="predicted"/>
<dbReference type="WBParaSite" id="HPBE_0002175901-mRNA-1">
    <property type="protein sequence ID" value="HPBE_0002175901-mRNA-1"/>
    <property type="gene ID" value="HPBE_0002175901"/>
</dbReference>
<dbReference type="PANTHER" id="PTHR19446">
    <property type="entry name" value="REVERSE TRANSCRIPTASES"/>
    <property type="match status" value="1"/>
</dbReference>
<protein>
    <submittedName>
        <fullName evidence="3">Reverse transcriptase domain-containing protein</fullName>
    </submittedName>
</protein>
<evidence type="ECO:0000313" key="2">
    <source>
        <dbReference type="Proteomes" id="UP000050761"/>
    </source>
</evidence>
<keyword evidence="2" id="KW-1185">Reference proteome</keyword>
<reference evidence="3" key="2">
    <citation type="submission" date="2019-09" db="UniProtKB">
        <authorList>
            <consortium name="WormBaseParasite"/>
        </authorList>
    </citation>
    <scope>IDENTIFICATION</scope>
</reference>
<reference evidence="1 2" key="1">
    <citation type="submission" date="2018-11" db="EMBL/GenBank/DDBJ databases">
        <authorList>
            <consortium name="Pathogen Informatics"/>
        </authorList>
    </citation>
    <scope>NUCLEOTIDE SEQUENCE [LARGE SCALE GENOMIC DNA]</scope>
</reference>
<accession>A0A3P8BKN8</accession>
<evidence type="ECO:0000313" key="3">
    <source>
        <dbReference type="WBParaSite" id="HPBE_0002175901-mRNA-1"/>
    </source>
</evidence>